<feature type="binding site" evidence="7">
    <location>
        <position position="213"/>
    </location>
    <ligand>
        <name>Zn(2+)</name>
        <dbReference type="ChEBI" id="CHEBI:29105"/>
    </ligand>
</feature>
<evidence type="ECO:0000313" key="8">
    <source>
        <dbReference type="EMBL" id="KAH3684264.1"/>
    </source>
</evidence>
<keyword evidence="5 7" id="KW-0456">Lyase</keyword>
<keyword evidence="1 7" id="KW-0831">Ubiquinone biosynthesis</keyword>
<evidence type="ECO:0000313" key="9">
    <source>
        <dbReference type="Proteomes" id="UP000774326"/>
    </source>
</evidence>
<comment type="function">
    <text evidence="7">Lyase that catalyzes the C1-decarboxylation of 4-hydroxy-3-methoxy-5-(all-trans-polyprenyl)benzoic acid into 2-methoxy-6-(all-trans-polyprenyl)phenol during ubiquinone biosynthesis.</text>
</comment>
<dbReference type="PANTHER" id="PTHR12922:SF7">
    <property type="entry name" value="UBIQUINONE BIOSYNTHESIS PROTEIN COQ4 HOMOLOG, MITOCHONDRIAL"/>
    <property type="match status" value="1"/>
</dbReference>
<evidence type="ECO:0000256" key="2">
    <source>
        <dbReference type="ARBA" id="ARBA00022792"/>
    </source>
</evidence>
<keyword evidence="9" id="KW-1185">Reference proteome</keyword>
<comment type="similarity">
    <text evidence="7">Belongs to the COQ4 family.</text>
</comment>
<evidence type="ECO:0000256" key="6">
    <source>
        <dbReference type="ARBA" id="ARBA00081568"/>
    </source>
</evidence>
<dbReference type="InterPro" id="IPR007715">
    <property type="entry name" value="Coq4"/>
</dbReference>
<keyword evidence="3 7" id="KW-0496">Mitochondrion</keyword>
<keyword evidence="4 7" id="KW-0472">Membrane</keyword>
<dbReference type="HAMAP" id="MF_03111">
    <property type="entry name" value="Coq4"/>
    <property type="match status" value="1"/>
</dbReference>
<comment type="cofactor">
    <cofactor evidence="7">
        <name>Zn(2+)</name>
        <dbReference type="ChEBI" id="CHEBI:29105"/>
    </cofactor>
</comment>
<dbReference type="OrthoDB" id="4249at2759"/>
<comment type="subcellular location">
    <subcellularLocation>
        <location evidence="7">Mitochondrion inner membrane</location>
        <topology evidence="7">Peripheral membrane protein</topology>
        <orientation evidence="7">Matrix side</orientation>
    </subcellularLocation>
</comment>
<dbReference type="Pfam" id="PF05019">
    <property type="entry name" value="Coq4"/>
    <property type="match status" value="1"/>
</dbReference>
<organism evidence="8 9">
    <name type="scientific">Wickerhamomyces pijperi</name>
    <name type="common">Yeast</name>
    <name type="synonym">Pichia pijperi</name>
    <dbReference type="NCBI Taxonomy" id="599730"/>
    <lineage>
        <taxon>Eukaryota</taxon>
        <taxon>Fungi</taxon>
        <taxon>Dikarya</taxon>
        <taxon>Ascomycota</taxon>
        <taxon>Saccharomycotina</taxon>
        <taxon>Saccharomycetes</taxon>
        <taxon>Phaffomycetales</taxon>
        <taxon>Wickerhamomycetaceae</taxon>
        <taxon>Wickerhamomyces</taxon>
    </lineage>
</organism>
<gene>
    <name evidence="7" type="primary">COQ4</name>
    <name evidence="8" type="ORF">WICPIJ_004767</name>
</gene>
<name>A0A9P8Q7F3_WICPI</name>
<dbReference type="AlphaFoldDB" id="A0A9P8Q7F3"/>
<evidence type="ECO:0000256" key="4">
    <source>
        <dbReference type="ARBA" id="ARBA00023136"/>
    </source>
</evidence>
<proteinExistence type="inferred from homology"/>
<sequence length="286" mass="32677">MLRPIISKTTTTTLRTVSNQRRHFIISTLASLATFTQSNFFQDMRKVDKFEELDELTNVTTTGKAEDVSESKYFPDGRIKLNTAEQAILFTFSGINAFLHPEVGANVNTFGEVSAFTAILANMRDNMLLSESGRQILRERPLMNSTTLDPQYLCKLPENTLGYQYLKFTQDGDERAPVKFIQDEELAYVFLRYRQIHDIAHILTDKKIDLAGELPVKAFEFGNTGLPMTGLACFAYFKLSSKRKSNVHMLDSLIAGLNATPLYTVYWEKMMERDVDELRKELNIRL</sequence>
<dbReference type="GO" id="GO:0031314">
    <property type="term" value="C:extrinsic component of mitochondrial inner membrane"/>
    <property type="evidence" value="ECO:0007669"/>
    <property type="project" value="UniProtKB-UniRule"/>
</dbReference>
<dbReference type="EMBL" id="JAEUBG010002645">
    <property type="protein sequence ID" value="KAH3684264.1"/>
    <property type="molecule type" value="Genomic_DNA"/>
</dbReference>
<evidence type="ECO:0000256" key="5">
    <source>
        <dbReference type="ARBA" id="ARBA00023239"/>
    </source>
</evidence>
<evidence type="ECO:0000256" key="1">
    <source>
        <dbReference type="ARBA" id="ARBA00022688"/>
    </source>
</evidence>
<dbReference type="GO" id="GO:0120539">
    <property type="term" value="F:4-hydroxy-3-methoxy-5-polyprenylbenzoate decarboxylase activity"/>
    <property type="evidence" value="ECO:0007669"/>
    <property type="project" value="UniProtKB-EC"/>
</dbReference>
<accession>A0A9P8Q7F3</accession>
<keyword evidence="7" id="KW-0479">Metal-binding</keyword>
<protein>
    <recommendedName>
        <fullName evidence="6">4-hydroxy-3-methoxy-5-polyprenylbenzoate decarboxylase</fullName>
    </recommendedName>
</protein>
<keyword evidence="2 7" id="KW-0999">Mitochondrion inner membrane</keyword>
<dbReference type="Proteomes" id="UP000774326">
    <property type="component" value="Unassembled WGS sequence"/>
</dbReference>
<feature type="binding site" evidence="7">
    <location>
        <position position="198"/>
    </location>
    <ligand>
        <name>Zn(2+)</name>
        <dbReference type="ChEBI" id="CHEBI:29105"/>
    </ligand>
</feature>
<reference evidence="8" key="1">
    <citation type="journal article" date="2021" name="Open Biol.">
        <title>Shared evolutionary footprints suggest mitochondrial oxidative damage underlies multiple complex I losses in fungi.</title>
        <authorList>
            <person name="Schikora-Tamarit M.A."/>
            <person name="Marcet-Houben M."/>
            <person name="Nosek J."/>
            <person name="Gabaldon T."/>
        </authorList>
    </citation>
    <scope>NUCLEOTIDE SEQUENCE</scope>
    <source>
        <strain evidence="8">CBS2887</strain>
    </source>
</reference>
<comment type="pathway">
    <text evidence="7">Cofactor biosynthesis; ubiquinone biosynthesis.</text>
</comment>
<comment type="catalytic activity">
    <reaction evidence="7">
        <text>a 4-hydroxy-3-methoxy-5-(all-trans-polyprenyl)benzoate + H(+) = a 2-methoxy-6-(all-trans-polyprenyl)phenol + CO2</text>
        <dbReference type="Rhea" id="RHEA:81179"/>
        <dbReference type="Rhea" id="RHEA-COMP:9551"/>
        <dbReference type="Rhea" id="RHEA-COMP:10931"/>
        <dbReference type="ChEBI" id="CHEBI:15378"/>
        <dbReference type="ChEBI" id="CHEBI:16526"/>
        <dbReference type="ChEBI" id="CHEBI:62731"/>
        <dbReference type="ChEBI" id="CHEBI:84443"/>
        <dbReference type="EC" id="4.1.1.130"/>
    </reaction>
</comment>
<dbReference type="GO" id="GO:0008270">
    <property type="term" value="F:zinc ion binding"/>
    <property type="evidence" value="ECO:0007669"/>
    <property type="project" value="UniProtKB-UniRule"/>
</dbReference>
<comment type="subunit">
    <text evidence="7">Component of a multi-subunit COQ enzyme complex, composed of at least COQ3, COQ4, COQ5, COQ6, COQ7 and COQ9.</text>
</comment>
<feature type="binding site" evidence="7">
    <location>
        <position position="197"/>
    </location>
    <ligand>
        <name>Zn(2+)</name>
        <dbReference type="ChEBI" id="CHEBI:29105"/>
    </ligand>
</feature>
<evidence type="ECO:0000256" key="3">
    <source>
        <dbReference type="ARBA" id="ARBA00023128"/>
    </source>
</evidence>
<reference evidence="8" key="2">
    <citation type="submission" date="2021-01" db="EMBL/GenBank/DDBJ databases">
        <authorList>
            <person name="Schikora-Tamarit M.A."/>
        </authorList>
    </citation>
    <scope>NUCLEOTIDE SEQUENCE</scope>
    <source>
        <strain evidence="8">CBS2887</strain>
    </source>
</reference>
<comment type="caution">
    <text evidence="8">The sequence shown here is derived from an EMBL/GenBank/DDBJ whole genome shotgun (WGS) entry which is preliminary data.</text>
</comment>
<keyword evidence="7" id="KW-0862">Zinc</keyword>
<dbReference type="InterPro" id="IPR027540">
    <property type="entry name" value="Coq4_euk"/>
</dbReference>
<feature type="binding site" evidence="7">
    <location>
        <position position="201"/>
    </location>
    <ligand>
        <name>Zn(2+)</name>
        <dbReference type="ChEBI" id="CHEBI:29105"/>
    </ligand>
</feature>
<evidence type="ECO:0000256" key="7">
    <source>
        <dbReference type="HAMAP-Rule" id="MF_03111"/>
    </source>
</evidence>
<dbReference type="PANTHER" id="PTHR12922">
    <property type="entry name" value="UBIQUINONE BIOSYNTHESIS PROTEIN"/>
    <property type="match status" value="1"/>
</dbReference>